<organism evidence="1 2">
    <name type="scientific">Vigna angularis var. angularis</name>
    <dbReference type="NCBI Taxonomy" id="157739"/>
    <lineage>
        <taxon>Eukaryota</taxon>
        <taxon>Viridiplantae</taxon>
        <taxon>Streptophyta</taxon>
        <taxon>Embryophyta</taxon>
        <taxon>Tracheophyta</taxon>
        <taxon>Spermatophyta</taxon>
        <taxon>Magnoliopsida</taxon>
        <taxon>eudicotyledons</taxon>
        <taxon>Gunneridae</taxon>
        <taxon>Pentapetalae</taxon>
        <taxon>rosids</taxon>
        <taxon>fabids</taxon>
        <taxon>Fabales</taxon>
        <taxon>Fabaceae</taxon>
        <taxon>Papilionoideae</taxon>
        <taxon>50 kb inversion clade</taxon>
        <taxon>NPAAA clade</taxon>
        <taxon>indigoferoid/millettioid clade</taxon>
        <taxon>Phaseoleae</taxon>
        <taxon>Vigna</taxon>
    </lineage>
</organism>
<dbReference type="Proteomes" id="UP000291084">
    <property type="component" value="Chromosome 4"/>
</dbReference>
<reference evidence="1 2" key="1">
    <citation type="journal article" date="2015" name="Sci. Rep.">
        <title>The power of single molecule real-time sequencing technology in the de novo assembly of a eukaryotic genome.</title>
        <authorList>
            <person name="Sakai H."/>
            <person name="Naito K."/>
            <person name="Ogiso-Tanaka E."/>
            <person name="Takahashi Y."/>
            <person name="Iseki K."/>
            <person name="Muto C."/>
            <person name="Satou K."/>
            <person name="Teruya K."/>
            <person name="Shiroma A."/>
            <person name="Shimoji M."/>
            <person name="Hirano T."/>
            <person name="Itoh T."/>
            <person name="Kaga A."/>
            <person name="Tomooka N."/>
        </authorList>
    </citation>
    <scope>NUCLEOTIDE SEQUENCE [LARGE SCALE GENOMIC DNA]</scope>
    <source>
        <strain evidence="2">cv. Shumari</strain>
    </source>
</reference>
<dbReference type="EMBL" id="AP015037">
    <property type="protein sequence ID" value="BAT85096.1"/>
    <property type="molecule type" value="Genomic_DNA"/>
</dbReference>
<gene>
    <name evidence="1" type="primary">Vigan.04G259200</name>
    <name evidence="1" type="ORF">VIGAN_04259200</name>
</gene>
<accession>A0A0S3RX07</accession>
<sequence>MKGRKYHNTIITPILTNEMSFLFHPCCIKEPLQREMCFVPFNLHFVHSPTLNSILMSCLEVGEVQSFIYFH</sequence>
<protein>
    <submittedName>
        <fullName evidence="1">Uncharacterized protein</fullName>
    </submittedName>
</protein>
<keyword evidence="2" id="KW-1185">Reference proteome</keyword>
<feature type="non-terminal residue" evidence="1">
    <location>
        <position position="71"/>
    </location>
</feature>
<proteinExistence type="predicted"/>
<dbReference type="AlphaFoldDB" id="A0A0S3RX07"/>
<evidence type="ECO:0000313" key="2">
    <source>
        <dbReference type="Proteomes" id="UP000291084"/>
    </source>
</evidence>
<name>A0A0S3RX07_PHAAN</name>
<evidence type="ECO:0000313" key="1">
    <source>
        <dbReference type="EMBL" id="BAT85096.1"/>
    </source>
</evidence>